<evidence type="ECO:0000259" key="9">
    <source>
        <dbReference type="Pfam" id="PF08544"/>
    </source>
</evidence>
<keyword evidence="3" id="KW-0808">Transferase</keyword>
<keyword evidence="4" id="KW-0547">Nucleotide-binding</keyword>
<dbReference type="SUPFAM" id="SSF54211">
    <property type="entry name" value="Ribosomal protein S5 domain 2-like"/>
    <property type="match status" value="1"/>
</dbReference>
<dbReference type="HAMAP" id="MF_00061">
    <property type="entry name" value="IspE"/>
    <property type="match status" value="1"/>
</dbReference>
<comment type="similarity">
    <text evidence="1">Belongs to the GHMP kinase family. IspE subfamily.</text>
</comment>
<evidence type="ECO:0000256" key="7">
    <source>
        <dbReference type="ARBA" id="ARBA00032554"/>
    </source>
</evidence>
<dbReference type="NCBIfam" id="TIGR00154">
    <property type="entry name" value="ispE"/>
    <property type="match status" value="1"/>
</dbReference>
<evidence type="ECO:0000313" key="10">
    <source>
        <dbReference type="EMBL" id="KGA17391.1"/>
    </source>
</evidence>
<dbReference type="EC" id="2.7.1.148" evidence="2"/>
<organism evidence="10">
    <name type="scientific">freshwater metagenome</name>
    <dbReference type="NCBI Taxonomy" id="449393"/>
    <lineage>
        <taxon>unclassified sequences</taxon>
        <taxon>metagenomes</taxon>
        <taxon>ecological metagenomes</taxon>
    </lineage>
</organism>
<evidence type="ECO:0000256" key="1">
    <source>
        <dbReference type="ARBA" id="ARBA00009684"/>
    </source>
</evidence>
<dbReference type="SUPFAM" id="SSF55060">
    <property type="entry name" value="GHMP Kinase, C-terminal domain"/>
    <property type="match status" value="1"/>
</dbReference>
<accession>A0A094QRU9</accession>
<protein>
    <recommendedName>
        <fullName evidence="2">4-(cytidine 5'-diphospho)-2-C-methyl-D-erythritol kinase</fullName>
        <ecNumber evidence="2">2.7.1.148</ecNumber>
    </recommendedName>
    <alternativeName>
        <fullName evidence="7">4-(cytidine-5'-diphospho)-2-C-methyl-D-erythritol kinase</fullName>
    </alternativeName>
</protein>
<feature type="domain" description="GHMP kinase C-terminal" evidence="9">
    <location>
        <begin position="205"/>
        <end position="279"/>
    </location>
</feature>
<dbReference type="NCBIfam" id="NF002870">
    <property type="entry name" value="PRK03188.1"/>
    <property type="match status" value="1"/>
</dbReference>
<sequence>MTKSVTVRVPGKVNVYLGVGPREFSGYHELATVFQAVGIYDEVTVSAADSLTISGLGAFADRIPTDETNLAWKAAELVARACGEEPNVHIQIDKSIPIAAGMAGGSADAAATLVACDAYWNAGIPRDQLDAMAATLGSDVPFMLHGGCALGVGRGDVLSPVMIRGSFHWVFATFDEGLSTAQIYEKTDELRGLEFEDEPEVPTELLSALARGDAPLLGRLLHNDLQLAATTSRPQLGRVLEQGIDYGALGAIVSGSGPTCAFLVRDESSAIDLVVALKASGLVDDVLRTHGPVHGARVISTSR</sequence>
<reference evidence="10" key="1">
    <citation type="submission" date="2014-06" db="EMBL/GenBank/DDBJ databases">
        <title>Key roles for freshwater Actinobacteria revealed by deep metagenomic sequencing.</title>
        <authorList>
            <person name="Ghai R."/>
            <person name="Mizuno C.M."/>
            <person name="Picazo A."/>
            <person name="Camacho A."/>
            <person name="Rodriguez-Valera F."/>
        </authorList>
    </citation>
    <scope>NUCLEOTIDE SEQUENCE</scope>
</reference>
<feature type="domain" description="GHMP kinase N-terminal" evidence="8">
    <location>
        <begin position="69"/>
        <end position="147"/>
    </location>
</feature>
<comment type="caution">
    <text evidence="10">The sequence shown here is derived from an EMBL/GenBank/DDBJ whole genome shotgun (WGS) entry which is preliminary data.</text>
</comment>
<keyword evidence="5 10" id="KW-0418">Kinase</keyword>
<dbReference type="InterPro" id="IPR020568">
    <property type="entry name" value="Ribosomal_Su5_D2-typ_SF"/>
</dbReference>
<dbReference type="InterPro" id="IPR004424">
    <property type="entry name" value="IspE"/>
</dbReference>
<dbReference type="Pfam" id="PF08544">
    <property type="entry name" value="GHMP_kinases_C"/>
    <property type="match status" value="1"/>
</dbReference>
<dbReference type="Gene3D" id="3.30.230.10">
    <property type="match status" value="1"/>
</dbReference>
<gene>
    <name evidence="10" type="ORF">GM51_10490</name>
</gene>
<dbReference type="PANTHER" id="PTHR43527:SF2">
    <property type="entry name" value="4-DIPHOSPHOCYTIDYL-2-C-METHYL-D-ERYTHRITOL KINASE, CHLOROPLASTIC"/>
    <property type="match status" value="1"/>
</dbReference>
<dbReference type="PIRSF" id="PIRSF010376">
    <property type="entry name" value="IspE"/>
    <property type="match status" value="1"/>
</dbReference>
<evidence type="ECO:0000256" key="4">
    <source>
        <dbReference type="ARBA" id="ARBA00022741"/>
    </source>
</evidence>
<evidence type="ECO:0000256" key="2">
    <source>
        <dbReference type="ARBA" id="ARBA00012052"/>
    </source>
</evidence>
<dbReference type="InterPro" id="IPR006204">
    <property type="entry name" value="GHMP_kinase_N_dom"/>
</dbReference>
<name>A0A094QRU9_9ZZZZ</name>
<proteinExistence type="inferred from homology"/>
<dbReference type="Gene3D" id="3.30.70.890">
    <property type="entry name" value="GHMP kinase, C-terminal domain"/>
    <property type="match status" value="1"/>
</dbReference>
<evidence type="ECO:0000256" key="6">
    <source>
        <dbReference type="ARBA" id="ARBA00022840"/>
    </source>
</evidence>
<evidence type="ECO:0000259" key="8">
    <source>
        <dbReference type="Pfam" id="PF00288"/>
    </source>
</evidence>
<keyword evidence="6" id="KW-0067">ATP-binding</keyword>
<dbReference type="GO" id="GO:0016114">
    <property type="term" value="P:terpenoid biosynthetic process"/>
    <property type="evidence" value="ECO:0007669"/>
    <property type="project" value="InterPro"/>
</dbReference>
<dbReference type="EMBL" id="JNSL01000062">
    <property type="protein sequence ID" value="KGA17391.1"/>
    <property type="molecule type" value="Genomic_DNA"/>
</dbReference>
<dbReference type="AlphaFoldDB" id="A0A094QRU9"/>
<evidence type="ECO:0000256" key="5">
    <source>
        <dbReference type="ARBA" id="ARBA00022777"/>
    </source>
</evidence>
<dbReference type="PANTHER" id="PTHR43527">
    <property type="entry name" value="4-DIPHOSPHOCYTIDYL-2-C-METHYL-D-ERYTHRITOL KINASE, CHLOROPLASTIC"/>
    <property type="match status" value="1"/>
</dbReference>
<evidence type="ECO:0000256" key="3">
    <source>
        <dbReference type="ARBA" id="ARBA00022679"/>
    </source>
</evidence>
<dbReference type="Pfam" id="PF00288">
    <property type="entry name" value="GHMP_kinases_N"/>
    <property type="match status" value="1"/>
</dbReference>
<dbReference type="InterPro" id="IPR036554">
    <property type="entry name" value="GHMP_kinase_C_sf"/>
</dbReference>
<dbReference type="InterPro" id="IPR013750">
    <property type="entry name" value="GHMP_kinase_C_dom"/>
</dbReference>
<dbReference type="InterPro" id="IPR014721">
    <property type="entry name" value="Ribsml_uS5_D2-typ_fold_subgr"/>
</dbReference>
<dbReference type="GO" id="GO:0005524">
    <property type="term" value="F:ATP binding"/>
    <property type="evidence" value="ECO:0007669"/>
    <property type="project" value="UniProtKB-KW"/>
</dbReference>
<dbReference type="GO" id="GO:0050515">
    <property type="term" value="F:4-(cytidine 5'-diphospho)-2-C-methyl-D-erythritol kinase activity"/>
    <property type="evidence" value="ECO:0007669"/>
    <property type="project" value="UniProtKB-EC"/>
</dbReference>